<gene>
    <name evidence="1" type="ORF">D917_03354</name>
</gene>
<reference evidence="1 2" key="1">
    <citation type="submission" date="2015-04" db="EMBL/GenBank/DDBJ databases">
        <title>Draft genome of the roundworm Trichinella nativa.</title>
        <authorList>
            <person name="Mitreva M."/>
        </authorList>
    </citation>
    <scope>NUCLEOTIDE SEQUENCE [LARGE SCALE GENOMIC DNA]</scope>
    <source>
        <strain evidence="1 2">ISS45</strain>
    </source>
</reference>
<comment type="caution">
    <text evidence="1">The sequence shown here is derived from an EMBL/GenBank/DDBJ whole genome shotgun (WGS) entry which is preliminary data.</text>
</comment>
<dbReference type="AlphaFoldDB" id="A0A1Y3EE85"/>
<evidence type="ECO:0000313" key="1">
    <source>
        <dbReference type="EMBL" id="OUC41458.1"/>
    </source>
</evidence>
<proteinExistence type="predicted"/>
<evidence type="ECO:0000313" key="2">
    <source>
        <dbReference type="Proteomes" id="UP000243006"/>
    </source>
</evidence>
<organism evidence="1 2">
    <name type="scientific">Trichinella nativa</name>
    <dbReference type="NCBI Taxonomy" id="6335"/>
    <lineage>
        <taxon>Eukaryota</taxon>
        <taxon>Metazoa</taxon>
        <taxon>Ecdysozoa</taxon>
        <taxon>Nematoda</taxon>
        <taxon>Enoplea</taxon>
        <taxon>Dorylaimia</taxon>
        <taxon>Trichinellida</taxon>
        <taxon>Trichinellidae</taxon>
        <taxon>Trichinella</taxon>
    </lineage>
</organism>
<sequence>MLIFEPSLEFYFKPLNSERSRSIRLKITYTGRVPIAWILRPTDSYWFTVSPMSVCTLKSQQSLMFYFVHRSCCAIIYRFMIYYKFCKNTILCSINGLFLQILVLLEDVKNNAPLDQPVFQLPGLVIEWLHVSVRDLARFQLGNMPVKQRILRIPSITSDKQTVASSSTSL</sequence>
<dbReference type="EMBL" id="LVZM01021380">
    <property type="protein sequence ID" value="OUC41458.1"/>
    <property type="molecule type" value="Genomic_DNA"/>
</dbReference>
<protein>
    <submittedName>
        <fullName evidence="1">Uncharacterized protein</fullName>
    </submittedName>
</protein>
<dbReference type="Proteomes" id="UP000243006">
    <property type="component" value="Unassembled WGS sequence"/>
</dbReference>
<name>A0A1Y3EE85_9BILA</name>
<accession>A0A1Y3EE85</accession>